<dbReference type="EMBL" id="JAEHFW010000001">
    <property type="protein sequence ID" value="MBK0379428.1"/>
    <property type="molecule type" value="Genomic_DNA"/>
</dbReference>
<dbReference type="PANTHER" id="PTHR30178:SF3">
    <property type="entry name" value="SUCCINATE-ACETATE_PROTON SYMPORTER SATP"/>
    <property type="match status" value="1"/>
</dbReference>
<evidence type="ECO:0000256" key="5">
    <source>
        <dbReference type="ARBA" id="ARBA00023136"/>
    </source>
</evidence>
<dbReference type="InterPro" id="IPR047622">
    <property type="entry name" value="GPR1_FUN34_YAAH"/>
</dbReference>
<evidence type="ECO:0000313" key="7">
    <source>
        <dbReference type="EMBL" id="MBK0379428.1"/>
    </source>
</evidence>
<organism evidence="7 8">
    <name type="scientific">Mucilaginibacter segetis</name>
    <dbReference type="NCBI Taxonomy" id="2793071"/>
    <lineage>
        <taxon>Bacteria</taxon>
        <taxon>Pseudomonadati</taxon>
        <taxon>Bacteroidota</taxon>
        <taxon>Sphingobacteriia</taxon>
        <taxon>Sphingobacteriales</taxon>
        <taxon>Sphingobacteriaceae</taxon>
        <taxon>Mucilaginibacter</taxon>
    </lineage>
</organism>
<feature type="transmembrane region" description="Helical" evidence="6">
    <location>
        <begin position="130"/>
        <end position="147"/>
    </location>
</feature>
<name>A0A934PRG7_9SPHI</name>
<feature type="transmembrane region" description="Helical" evidence="6">
    <location>
        <begin position="159"/>
        <end position="180"/>
    </location>
</feature>
<feature type="transmembrane region" description="Helical" evidence="6">
    <location>
        <begin position="12"/>
        <end position="33"/>
    </location>
</feature>
<dbReference type="InterPro" id="IPR000791">
    <property type="entry name" value="Gpr1/Fun34/SatP-like"/>
</dbReference>
<dbReference type="GO" id="GO:0071422">
    <property type="term" value="P:succinate transmembrane transport"/>
    <property type="evidence" value="ECO:0007669"/>
    <property type="project" value="TreeGrafter"/>
</dbReference>
<evidence type="ECO:0000256" key="1">
    <source>
        <dbReference type="ARBA" id="ARBA00004141"/>
    </source>
</evidence>
<dbReference type="PANTHER" id="PTHR30178">
    <property type="entry name" value="INNER MEMBRANE PROTEIN YAAH"/>
    <property type="match status" value="1"/>
</dbReference>
<feature type="transmembrane region" description="Helical" evidence="6">
    <location>
        <begin position="71"/>
        <end position="92"/>
    </location>
</feature>
<reference evidence="7" key="1">
    <citation type="submission" date="2020-12" db="EMBL/GenBank/DDBJ databases">
        <title>Bacterial novel species Mucilaginibacter sp. SD-g isolated from soil.</title>
        <authorList>
            <person name="Jung H.-Y."/>
        </authorList>
    </citation>
    <scope>NUCLEOTIDE SEQUENCE</scope>
    <source>
        <strain evidence="7">SD-g</strain>
    </source>
</reference>
<evidence type="ECO:0000256" key="3">
    <source>
        <dbReference type="ARBA" id="ARBA00022692"/>
    </source>
</evidence>
<evidence type="ECO:0000256" key="2">
    <source>
        <dbReference type="ARBA" id="ARBA00005587"/>
    </source>
</evidence>
<dbReference type="Proteomes" id="UP000613193">
    <property type="component" value="Unassembled WGS sequence"/>
</dbReference>
<keyword evidence="8" id="KW-1185">Reference proteome</keyword>
<feature type="transmembrane region" description="Helical" evidence="6">
    <location>
        <begin position="104"/>
        <end position="124"/>
    </location>
</feature>
<keyword evidence="4 6" id="KW-1133">Transmembrane helix</keyword>
<proteinExistence type="inferred from homology"/>
<feature type="transmembrane region" description="Helical" evidence="6">
    <location>
        <begin position="45"/>
        <end position="65"/>
    </location>
</feature>
<evidence type="ECO:0000256" key="4">
    <source>
        <dbReference type="ARBA" id="ARBA00022989"/>
    </source>
</evidence>
<sequence>MIPTTPVIVKDGIANPAPLGLCAFGMTTVLLNIHNAGFFEMNTMILGMGVFYGGLAQVIAGVIEAKKNNTFGLTAFTSYGFFWLSLVGLIVMPKLGWGAAASEGAMCAYLSVWGVFTFCLFFGTLKLNRALQFVFASLTILFFLLVAGDATGNTSIKHLAGYEGIICGLSAIYTGIANVLNEVYGRVVLPIGTVTSK</sequence>
<dbReference type="InterPro" id="IPR047623">
    <property type="entry name" value="SatP"/>
</dbReference>
<dbReference type="NCBIfam" id="NF038013">
    <property type="entry name" value="AceTr_1"/>
    <property type="match status" value="1"/>
</dbReference>
<dbReference type="Pfam" id="PF01184">
    <property type="entry name" value="Gpr1_Fun34_YaaH"/>
    <property type="match status" value="1"/>
</dbReference>
<keyword evidence="5 6" id="KW-0472">Membrane</keyword>
<comment type="caution">
    <text evidence="7">The sequence shown here is derived from an EMBL/GenBank/DDBJ whole genome shotgun (WGS) entry which is preliminary data.</text>
</comment>
<evidence type="ECO:0000256" key="6">
    <source>
        <dbReference type="SAM" id="Phobius"/>
    </source>
</evidence>
<evidence type="ECO:0000313" key="8">
    <source>
        <dbReference type="Proteomes" id="UP000613193"/>
    </source>
</evidence>
<dbReference type="GO" id="GO:0015360">
    <property type="term" value="F:acetate:proton symporter activity"/>
    <property type="evidence" value="ECO:0007669"/>
    <property type="project" value="TreeGrafter"/>
</dbReference>
<accession>A0A934PRG7</accession>
<dbReference type="AlphaFoldDB" id="A0A934PRG7"/>
<keyword evidence="3 6" id="KW-0812">Transmembrane</keyword>
<comment type="similarity">
    <text evidence="2">Belongs to the acetate uptake transporter (AceTr) (TC 2.A.96) family.</text>
</comment>
<protein>
    <submittedName>
        <fullName evidence="7">Acetate uptake transporter</fullName>
    </submittedName>
</protein>
<dbReference type="GO" id="GO:0005886">
    <property type="term" value="C:plasma membrane"/>
    <property type="evidence" value="ECO:0007669"/>
    <property type="project" value="TreeGrafter"/>
</dbReference>
<comment type="subcellular location">
    <subcellularLocation>
        <location evidence="1">Membrane</location>
        <topology evidence="1">Multi-pass membrane protein</topology>
    </subcellularLocation>
</comment>
<gene>
    <name evidence="7" type="ORF">I5M19_08925</name>
</gene>
<dbReference type="PROSITE" id="PS01114">
    <property type="entry name" value="GPR1_FUN34_YAAH"/>
    <property type="match status" value="1"/>
</dbReference>
<dbReference type="RefSeq" id="WP_200065856.1">
    <property type="nucleotide sequence ID" value="NZ_JAEHFW010000001.1"/>
</dbReference>